<proteinExistence type="predicted"/>
<dbReference type="Proteomes" id="UP000314294">
    <property type="component" value="Unassembled WGS sequence"/>
</dbReference>
<dbReference type="EMBL" id="SRLO01000005">
    <property type="protein sequence ID" value="TNN88413.1"/>
    <property type="molecule type" value="Genomic_DNA"/>
</dbReference>
<organism evidence="1 2">
    <name type="scientific">Liparis tanakae</name>
    <name type="common">Tanaka's snailfish</name>
    <dbReference type="NCBI Taxonomy" id="230148"/>
    <lineage>
        <taxon>Eukaryota</taxon>
        <taxon>Metazoa</taxon>
        <taxon>Chordata</taxon>
        <taxon>Craniata</taxon>
        <taxon>Vertebrata</taxon>
        <taxon>Euteleostomi</taxon>
        <taxon>Actinopterygii</taxon>
        <taxon>Neopterygii</taxon>
        <taxon>Teleostei</taxon>
        <taxon>Neoteleostei</taxon>
        <taxon>Acanthomorphata</taxon>
        <taxon>Eupercaria</taxon>
        <taxon>Perciformes</taxon>
        <taxon>Cottioidei</taxon>
        <taxon>Cottales</taxon>
        <taxon>Liparidae</taxon>
        <taxon>Liparis</taxon>
    </lineage>
</organism>
<evidence type="ECO:0000313" key="2">
    <source>
        <dbReference type="Proteomes" id="UP000314294"/>
    </source>
</evidence>
<dbReference type="AlphaFoldDB" id="A0A4Z2JF59"/>
<sequence length="78" mass="8991">MYFLLLGHPLLEILEDLRNRILPGEKRNINYEREASHRHPLGYWMTSCDLYLGPCLSWHSSSTVGSITTLEDTHTSFG</sequence>
<reference evidence="1 2" key="1">
    <citation type="submission" date="2019-03" db="EMBL/GenBank/DDBJ databases">
        <title>First draft genome of Liparis tanakae, snailfish: a comprehensive survey of snailfish specific genes.</title>
        <authorList>
            <person name="Kim W."/>
            <person name="Song I."/>
            <person name="Jeong J.-H."/>
            <person name="Kim D."/>
            <person name="Kim S."/>
            <person name="Ryu S."/>
            <person name="Song J.Y."/>
            <person name="Lee S.K."/>
        </authorList>
    </citation>
    <scope>NUCLEOTIDE SEQUENCE [LARGE SCALE GENOMIC DNA]</scope>
    <source>
        <tissue evidence="1">Muscle</tissue>
    </source>
</reference>
<comment type="caution">
    <text evidence="1">The sequence shown here is derived from an EMBL/GenBank/DDBJ whole genome shotgun (WGS) entry which is preliminary data.</text>
</comment>
<accession>A0A4Z2JF59</accession>
<protein>
    <submittedName>
        <fullName evidence="1">Uncharacterized protein</fullName>
    </submittedName>
</protein>
<keyword evidence="2" id="KW-1185">Reference proteome</keyword>
<name>A0A4Z2JF59_9TELE</name>
<evidence type="ECO:0000313" key="1">
    <source>
        <dbReference type="EMBL" id="TNN88413.1"/>
    </source>
</evidence>
<gene>
    <name evidence="1" type="ORF">EYF80_001195</name>
</gene>